<evidence type="ECO:0000256" key="9">
    <source>
        <dbReference type="RuleBase" id="RU367109"/>
    </source>
</evidence>
<accession>A0AAV0YUR5</accession>
<dbReference type="GO" id="GO:0050832">
    <property type="term" value="P:defense response to fungus"/>
    <property type="evidence" value="ECO:0007669"/>
    <property type="project" value="UniProtKB-UniRule"/>
</dbReference>
<dbReference type="EMBL" id="OX451736">
    <property type="protein sequence ID" value="CAI8589925.1"/>
    <property type="molecule type" value="Genomic_DNA"/>
</dbReference>
<dbReference type="GO" id="GO:0031640">
    <property type="term" value="P:killing of cells of another organism"/>
    <property type="evidence" value="ECO:0007669"/>
    <property type="project" value="UniProtKB-UniRule"/>
</dbReference>
<evidence type="ECO:0000256" key="8">
    <source>
        <dbReference type="ARBA" id="ARBA00023157"/>
    </source>
</evidence>
<dbReference type="AlphaFoldDB" id="A0AAV0YUR5"/>
<comment type="subcellular location">
    <subcellularLocation>
        <location evidence="1 9">Secreted</location>
    </subcellularLocation>
</comment>
<gene>
    <name evidence="10" type="ORF">VFH_I416760</name>
</gene>
<evidence type="ECO:0000256" key="4">
    <source>
        <dbReference type="ARBA" id="ARBA00022529"/>
    </source>
</evidence>
<keyword evidence="5 9" id="KW-0295">Fungicide</keyword>
<dbReference type="GO" id="GO:0005576">
    <property type="term" value="C:extracellular region"/>
    <property type="evidence" value="ECO:0007669"/>
    <property type="project" value="UniProtKB-SubCell"/>
</dbReference>
<evidence type="ECO:0000256" key="1">
    <source>
        <dbReference type="ARBA" id="ARBA00004613"/>
    </source>
</evidence>
<evidence type="ECO:0000256" key="6">
    <source>
        <dbReference type="ARBA" id="ARBA00022729"/>
    </source>
</evidence>
<keyword evidence="8" id="KW-1015">Disulfide bond</keyword>
<dbReference type="PANTHER" id="PTHR36788">
    <property type="entry name" value="DEFENSIN-LIKE PROTEIN 183"/>
    <property type="match status" value="1"/>
</dbReference>
<evidence type="ECO:0000256" key="7">
    <source>
        <dbReference type="ARBA" id="ARBA00022821"/>
    </source>
</evidence>
<evidence type="ECO:0000313" key="10">
    <source>
        <dbReference type="EMBL" id="CAI8589925.1"/>
    </source>
</evidence>
<dbReference type="Proteomes" id="UP001157006">
    <property type="component" value="Chromosome 1L"/>
</dbReference>
<evidence type="ECO:0000256" key="2">
    <source>
        <dbReference type="ARBA" id="ARBA00006722"/>
    </source>
</evidence>
<keyword evidence="3 9" id="KW-0964">Secreted</keyword>
<comment type="similarity">
    <text evidence="2 9">Belongs to the DEFL family.</text>
</comment>
<evidence type="ECO:0000256" key="3">
    <source>
        <dbReference type="ARBA" id="ARBA00022525"/>
    </source>
</evidence>
<sequence length="129" mass="14780">MANKMHKSFSFFLMYALVVTLQLIQVQGGYTPCTVILTSCHNENCNQRCMEYRGDARLLRSNCNFHNLCTCEFDRPPVGRSCTAPNGLCSYKCNESCCNAKCKDRYRNTGTGICVVDYNLYFCKCVYQR</sequence>
<name>A0AAV0YUR5_VICFA</name>
<evidence type="ECO:0000313" key="11">
    <source>
        <dbReference type="Proteomes" id="UP001157006"/>
    </source>
</evidence>
<dbReference type="PANTHER" id="PTHR36788:SF2">
    <property type="entry name" value="DEFENSIN-LIKE PROTEIN 183"/>
    <property type="match status" value="1"/>
</dbReference>
<protein>
    <recommendedName>
        <fullName evidence="9">Defensin-like protein</fullName>
    </recommendedName>
</protein>
<keyword evidence="11" id="KW-1185">Reference proteome</keyword>
<keyword evidence="7 9" id="KW-0611">Plant defense</keyword>
<evidence type="ECO:0000256" key="5">
    <source>
        <dbReference type="ARBA" id="ARBA00022577"/>
    </source>
</evidence>
<keyword evidence="6 9" id="KW-0732">Signal</keyword>
<proteinExistence type="inferred from homology"/>
<reference evidence="10 11" key="1">
    <citation type="submission" date="2023-01" db="EMBL/GenBank/DDBJ databases">
        <authorList>
            <person name="Kreplak J."/>
        </authorList>
    </citation>
    <scope>NUCLEOTIDE SEQUENCE [LARGE SCALE GENOMIC DNA]</scope>
</reference>
<keyword evidence="4 9" id="KW-0929">Antimicrobial</keyword>
<organism evidence="10 11">
    <name type="scientific">Vicia faba</name>
    <name type="common">Broad bean</name>
    <name type="synonym">Faba vulgaris</name>
    <dbReference type="NCBI Taxonomy" id="3906"/>
    <lineage>
        <taxon>Eukaryota</taxon>
        <taxon>Viridiplantae</taxon>
        <taxon>Streptophyta</taxon>
        <taxon>Embryophyta</taxon>
        <taxon>Tracheophyta</taxon>
        <taxon>Spermatophyta</taxon>
        <taxon>Magnoliopsida</taxon>
        <taxon>eudicotyledons</taxon>
        <taxon>Gunneridae</taxon>
        <taxon>Pentapetalae</taxon>
        <taxon>rosids</taxon>
        <taxon>fabids</taxon>
        <taxon>Fabales</taxon>
        <taxon>Fabaceae</taxon>
        <taxon>Papilionoideae</taxon>
        <taxon>50 kb inversion clade</taxon>
        <taxon>NPAAA clade</taxon>
        <taxon>Hologalegina</taxon>
        <taxon>IRL clade</taxon>
        <taxon>Fabeae</taxon>
        <taxon>Vicia</taxon>
    </lineage>
</organism>
<dbReference type="InterPro" id="IPR039641">
    <property type="entry name" value="LCR"/>
</dbReference>
<feature type="signal peptide" evidence="9">
    <location>
        <begin position="1"/>
        <end position="28"/>
    </location>
</feature>
<feature type="chain" id="PRO_5043103513" description="Defensin-like protein" evidence="9">
    <location>
        <begin position="29"/>
        <end position="129"/>
    </location>
</feature>